<evidence type="ECO:0000313" key="2">
    <source>
        <dbReference type="EMBL" id="TCD02792.1"/>
    </source>
</evidence>
<feature type="transmembrane region" description="Helical" evidence="1">
    <location>
        <begin position="184"/>
        <end position="203"/>
    </location>
</feature>
<name>A0A4R0NP91_9SPHI</name>
<organism evidence="2 3">
    <name type="scientific">Pedobacter psychroterrae</name>
    <dbReference type="NCBI Taxonomy" id="2530453"/>
    <lineage>
        <taxon>Bacteria</taxon>
        <taxon>Pseudomonadati</taxon>
        <taxon>Bacteroidota</taxon>
        <taxon>Sphingobacteriia</taxon>
        <taxon>Sphingobacteriales</taxon>
        <taxon>Sphingobacteriaceae</taxon>
        <taxon>Pedobacter</taxon>
    </lineage>
</organism>
<feature type="transmembrane region" description="Helical" evidence="1">
    <location>
        <begin position="396"/>
        <end position="415"/>
    </location>
</feature>
<protein>
    <submittedName>
        <fullName evidence="2">Flippase</fullName>
    </submittedName>
</protein>
<keyword evidence="1" id="KW-0472">Membrane</keyword>
<dbReference type="OrthoDB" id="88014at2"/>
<dbReference type="EMBL" id="SJSL01000001">
    <property type="protein sequence ID" value="TCD02792.1"/>
    <property type="molecule type" value="Genomic_DNA"/>
</dbReference>
<comment type="caution">
    <text evidence="2">The sequence shown here is derived from an EMBL/GenBank/DDBJ whole genome shotgun (WGS) entry which is preliminary data.</text>
</comment>
<sequence length="444" mass="50116">MRIPKISGFDQDALEKYVKNTGWLMIARVGSLAVKMLLNIALANYLLKVKLGILNYPMTIATFFIAMAALGLDGFVTRELLRDPEKEHKLLGTAFLLKLAGGLLILPFVYLTYIALNHFSPASAPFYYVLIVSLTGIFQSFNIIDSYFQSKTQGKFIMRVQIVANLVSAAIKGLLILLHSNLTWFIFALLFDAALLAFGYFYMYKQNGGNIFKWTFDGKLAKYLLTNSWPLALSAILVTVYMRIDQLMITQYLGEGPLGVYTNPVQWTESCYFIPVAIVTSVFPAIMNARRDDPERYRRRMQNMYDLMVWISLSLAIFVTFAAPFIFELYDPVYAEGAHVLSILIWASIFAFLGTASGQFLIAEGYTKLTMTRTAAGAVVNVVLNIFWIPKYGIEGAAFATLIAFATSTFWILLIPKTRDQGIMMLKSLFLITLFRKLKRNHIT</sequence>
<feature type="transmembrane region" description="Helical" evidence="1">
    <location>
        <begin position="224"/>
        <end position="244"/>
    </location>
</feature>
<gene>
    <name evidence="2" type="ORF">EZ437_02045</name>
</gene>
<feature type="transmembrane region" description="Helical" evidence="1">
    <location>
        <begin position="307"/>
        <end position="327"/>
    </location>
</feature>
<feature type="transmembrane region" description="Helical" evidence="1">
    <location>
        <begin position="339"/>
        <end position="362"/>
    </location>
</feature>
<reference evidence="2 3" key="1">
    <citation type="submission" date="2019-02" db="EMBL/GenBank/DDBJ databases">
        <title>Pedobacter sp. RP-1-14 sp. nov., isolated from Arctic soil.</title>
        <authorList>
            <person name="Dahal R.H."/>
        </authorList>
    </citation>
    <scope>NUCLEOTIDE SEQUENCE [LARGE SCALE GENOMIC DNA]</scope>
    <source>
        <strain evidence="2 3">RP-1-14</strain>
    </source>
</reference>
<feature type="transmembrane region" description="Helical" evidence="1">
    <location>
        <begin position="21"/>
        <end position="47"/>
    </location>
</feature>
<evidence type="ECO:0000256" key="1">
    <source>
        <dbReference type="SAM" id="Phobius"/>
    </source>
</evidence>
<feature type="transmembrane region" description="Helical" evidence="1">
    <location>
        <begin position="264"/>
        <end position="286"/>
    </location>
</feature>
<feature type="transmembrane region" description="Helical" evidence="1">
    <location>
        <begin position="53"/>
        <end position="75"/>
    </location>
</feature>
<dbReference type="Proteomes" id="UP000293347">
    <property type="component" value="Unassembled WGS sequence"/>
</dbReference>
<keyword evidence="3" id="KW-1185">Reference proteome</keyword>
<dbReference type="InterPro" id="IPR052556">
    <property type="entry name" value="PolySynth_Transporter"/>
</dbReference>
<accession>A0A4R0NP91</accession>
<evidence type="ECO:0000313" key="3">
    <source>
        <dbReference type="Proteomes" id="UP000293347"/>
    </source>
</evidence>
<keyword evidence="1" id="KW-1133">Transmembrane helix</keyword>
<feature type="transmembrane region" description="Helical" evidence="1">
    <location>
        <begin position="374"/>
        <end position="390"/>
    </location>
</feature>
<keyword evidence="1" id="KW-0812">Transmembrane</keyword>
<dbReference type="Pfam" id="PF13440">
    <property type="entry name" value="Polysacc_synt_3"/>
    <property type="match status" value="1"/>
</dbReference>
<dbReference type="PANTHER" id="PTHR43424">
    <property type="entry name" value="LOCUS PUTATIVE PROTEIN 1-RELATED"/>
    <property type="match status" value="1"/>
</dbReference>
<feature type="transmembrane region" description="Helical" evidence="1">
    <location>
        <begin position="126"/>
        <end position="144"/>
    </location>
</feature>
<feature type="transmembrane region" description="Helical" evidence="1">
    <location>
        <begin position="95"/>
        <end position="114"/>
    </location>
</feature>
<proteinExistence type="predicted"/>
<feature type="transmembrane region" description="Helical" evidence="1">
    <location>
        <begin position="156"/>
        <end position="178"/>
    </location>
</feature>
<dbReference type="CDD" id="cd13128">
    <property type="entry name" value="MATE_Wzx_like"/>
    <property type="match status" value="1"/>
</dbReference>
<dbReference type="RefSeq" id="WP_131592752.1">
    <property type="nucleotide sequence ID" value="NZ_SJSL01000001.1"/>
</dbReference>
<dbReference type="AlphaFoldDB" id="A0A4R0NP91"/>
<dbReference type="PANTHER" id="PTHR43424:SF1">
    <property type="entry name" value="LOCUS PUTATIVE PROTEIN 1-RELATED"/>
    <property type="match status" value="1"/>
</dbReference>